<protein>
    <recommendedName>
        <fullName evidence="3">Histidine kinase domain-containing protein</fullName>
    </recommendedName>
</protein>
<keyword evidence="2" id="KW-1133">Transmembrane helix</keyword>
<dbReference type="InterPro" id="IPR005467">
    <property type="entry name" value="His_kinase_dom"/>
</dbReference>
<dbReference type="CDD" id="cd16917">
    <property type="entry name" value="HATPase_UhpB-NarQ-NarX-like"/>
    <property type="match status" value="1"/>
</dbReference>
<dbReference type="PANTHER" id="PTHR43547">
    <property type="entry name" value="TWO-COMPONENT HISTIDINE KINASE"/>
    <property type="match status" value="1"/>
</dbReference>
<keyword evidence="2" id="KW-0812">Transmembrane</keyword>
<comment type="caution">
    <text evidence="4">The sequence shown here is derived from an EMBL/GenBank/DDBJ whole genome shotgun (WGS) entry which is preliminary data.</text>
</comment>
<dbReference type="InterPro" id="IPR011123">
    <property type="entry name" value="Y_Y_Y"/>
</dbReference>
<dbReference type="SMART" id="SM00387">
    <property type="entry name" value="HATPase_c"/>
    <property type="match status" value="1"/>
</dbReference>
<sequence>MRKRLELLLFFFWIISGFRVLAQTSPIAFTRFTTQHGLSSNVITSLAKDRRGFLWIGTINGLNRFDGLSFKVFKSTGATNGLPSNYINLNGLTTDSQGYLWISTTRGLLRFDPWSETGIRIPLPQNQDQQGDNDFTSPVFFDREGWGWFTTYDKLYRIHPRTLAKQAFDLPFAIPSYYPEPFLDSKGRLWLSLFRVLYRFDRKKRQFQYVQGHDRFHPNEVPFHSQRMLETKSGDLYTFSHPLSFRLGLCRYDAVKKKFILHPTPAVNVSTMTEEFEKNGSSILWLGSFDRIFSYQPQTQELTPFKNVPEDPASYPGGRTNIFLKDTATHIIWLGTTQGLAAKDPNAQKLYRRIIESRDDSRLPMIQTVRQDIVHDEVYWALTQQSGLIRWDRRQNTLERLTAPQPTVGAYGFIQDRSGKLWVGSKDGVSTYEPRSRQWETIKITPFQGSNYPKVNTHMPVLCQDASGKIWIGSLINGLFWYDPASHQLKRWPHPLNGQPNFTINRIQEDAQRRLWLLTNRGILRLDAERKNFEWLTFRGLPSGISPTDELHSTFYLDRNGNWWHSGIGFLVKADYDGKVLQTYTLKNGLTSDHIFGICEDQRGHLWLHTDERLHELDPTKKPGQAGLFQYYSQSSDGLMGSDGILSGNLFDPITRNRSGELFISASEGFNYFKPGDLRKNTLIPPVWLTEIRINNQVQPLDTTQQITLHPGDNTLTVSFTTLNFSQSRKNQYAYRLLGFDKEWLVTSARTATYTNLAPGDYELWVRASNNDGVWNKRGTRLWIHVIPAYYQTYWFKALIGLLVLGILYGIFRYRMAQQQHLALIRDRIATDLHDDIGSTLSSIRIFSEVVQGQIADVRPDSVPLLKRISDNASTLAESMQDIIWTIKSNQEGLDDLVSRMREFALRLTEARGIVLNMTVGEPFPILRLSVEQRRNLYLIFKESINNAVKYSACSRIDVRLSVEGRVLHLKIQDNGTGFDQDHTRSGNGLPNLHARARDIRGTIVLHTAPGQGTSITLTATIR</sequence>
<feature type="transmembrane region" description="Helical" evidence="2">
    <location>
        <begin position="794"/>
        <end position="812"/>
    </location>
</feature>
<dbReference type="Pfam" id="PF07495">
    <property type="entry name" value="Y_Y_Y"/>
    <property type="match status" value="1"/>
</dbReference>
<keyword evidence="2" id="KW-0472">Membrane</keyword>
<dbReference type="InterPro" id="IPR036890">
    <property type="entry name" value="HATPase_C_sf"/>
</dbReference>
<dbReference type="SUPFAM" id="SSF55874">
    <property type="entry name" value="ATPase domain of HSP90 chaperone/DNA topoisomerase II/histidine kinase"/>
    <property type="match status" value="1"/>
</dbReference>
<dbReference type="RefSeq" id="WP_104715674.1">
    <property type="nucleotide sequence ID" value="NZ_PTRA01000006.1"/>
</dbReference>
<dbReference type="Gene3D" id="2.60.40.10">
    <property type="entry name" value="Immunoglobulins"/>
    <property type="match status" value="1"/>
</dbReference>
<dbReference type="AlphaFoldDB" id="A0A2S7IGM3"/>
<evidence type="ECO:0000313" key="4">
    <source>
        <dbReference type="EMBL" id="PQA54552.1"/>
    </source>
</evidence>
<dbReference type="OrthoDB" id="9778366at2"/>
<accession>A0A2S7IGM3</accession>
<dbReference type="CDD" id="cd00146">
    <property type="entry name" value="PKD"/>
    <property type="match status" value="1"/>
</dbReference>
<dbReference type="Pfam" id="PF02518">
    <property type="entry name" value="HATPase_c"/>
    <property type="match status" value="1"/>
</dbReference>
<dbReference type="InterPro" id="IPR013783">
    <property type="entry name" value="Ig-like_fold"/>
</dbReference>
<gene>
    <name evidence="4" type="ORF">C5O19_22665</name>
</gene>
<dbReference type="GO" id="GO:0046983">
    <property type="term" value="F:protein dimerization activity"/>
    <property type="evidence" value="ECO:0007669"/>
    <property type="project" value="InterPro"/>
</dbReference>
<evidence type="ECO:0000313" key="5">
    <source>
        <dbReference type="Proteomes" id="UP000239590"/>
    </source>
</evidence>
<dbReference type="Gene3D" id="3.30.565.10">
    <property type="entry name" value="Histidine kinase-like ATPase, C-terminal domain"/>
    <property type="match status" value="1"/>
</dbReference>
<evidence type="ECO:0000256" key="2">
    <source>
        <dbReference type="SAM" id="Phobius"/>
    </source>
</evidence>
<dbReference type="PANTHER" id="PTHR43547:SF2">
    <property type="entry name" value="HYBRID SIGNAL TRANSDUCTION HISTIDINE KINASE C"/>
    <property type="match status" value="1"/>
</dbReference>
<dbReference type="InterPro" id="IPR011712">
    <property type="entry name" value="Sig_transdc_His_kin_sub3_dim/P"/>
</dbReference>
<evidence type="ECO:0000256" key="1">
    <source>
        <dbReference type="ARBA" id="ARBA00022553"/>
    </source>
</evidence>
<dbReference type="InterPro" id="IPR015943">
    <property type="entry name" value="WD40/YVTN_repeat-like_dom_sf"/>
</dbReference>
<dbReference type="Pfam" id="PF07730">
    <property type="entry name" value="HisKA_3"/>
    <property type="match status" value="1"/>
</dbReference>
<dbReference type="EMBL" id="PTRA01000006">
    <property type="protein sequence ID" value="PQA54552.1"/>
    <property type="molecule type" value="Genomic_DNA"/>
</dbReference>
<name>A0A2S7IGM3_9BACT</name>
<organism evidence="4 5">
    <name type="scientific">Siphonobacter curvatus</name>
    <dbReference type="NCBI Taxonomy" id="2094562"/>
    <lineage>
        <taxon>Bacteria</taxon>
        <taxon>Pseudomonadati</taxon>
        <taxon>Bacteroidota</taxon>
        <taxon>Cytophagia</taxon>
        <taxon>Cytophagales</taxon>
        <taxon>Cytophagaceae</taxon>
        <taxon>Siphonobacter</taxon>
    </lineage>
</organism>
<dbReference type="PROSITE" id="PS50109">
    <property type="entry name" value="HIS_KIN"/>
    <property type="match status" value="1"/>
</dbReference>
<dbReference type="Proteomes" id="UP000239590">
    <property type="component" value="Unassembled WGS sequence"/>
</dbReference>
<keyword evidence="1" id="KW-0597">Phosphoprotein</keyword>
<dbReference type="Gene3D" id="2.130.10.10">
    <property type="entry name" value="YVTN repeat-like/Quinoprotein amine dehydrogenase"/>
    <property type="match status" value="3"/>
</dbReference>
<evidence type="ECO:0000259" key="3">
    <source>
        <dbReference type="PROSITE" id="PS50109"/>
    </source>
</evidence>
<dbReference type="InterPro" id="IPR011110">
    <property type="entry name" value="Reg_prop"/>
</dbReference>
<reference evidence="5" key="1">
    <citation type="submission" date="2018-02" db="EMBL/GenBank/DDBJ databases">
        <title>Genome sequencing of Solimonas sp. HR-BB.</title>
        <authorList>
            <person name="Lee Y."/>
            <person name="Jeon C.O."/>
        </authorList>
    </citation>
    <scope>NUCLEOTIDE SEQUENCE [LARGE SCALE GENOMIC DNA]</scope>
    <source>
        <strain evidence="5">HR-U</strain>
    </source>
</reference>
<feature type="domain" description="Histidine kinase" evidence="3">
    <location>
        <begin position="832"/>
        <end position="1023"/>
    </location>
</feature>
<dbReference type="SUPFAM" id="SSF63829">
    <property type="entry name" value="Calcium-dependent phosphotriesterase"/>
    <property type="match status" value="2"/>
</dbReference>
<dbReference type="GO" id="GO:0000155">
    <property type="term" value="F:phosphorelay sensor kinase activity"/>
    <property type="evidence" value="ECO:0007669"/>
    <property type="project" value="InterPro"/>
</dbReference>
<dbReference type="Gene3D" id="1.20.5.1930">
    <property type="match status" value="1"/>
</dbReference>
<dbReference type="Pfam" id="PF07494">
    <property type="entry name" value="Reg_prop"/>
    <property type="match status" value="3"/>
</dbReference>
<keyword evidence="5" id="KW-1185">Reference proteome</keyword>
<dbReference type="InterPro" id="IPR003594">
    <property type="entry name" value="HATPase_dom"/>
</dbReference>
<dbReference type="GO" id="GO:0016020">
    <property type="term" value="C:membrane"/>
    <property type="evidence" value="ECO:0007669"/>
    <property type="project" value="InterPro"/>
</dbReference>
<proteinExistence type="predicted"/>